<protein>
    <submittedName>
        <fullName evidence="4">Fibronectin type III domain-containing protein</fullName>
    </submittedName>
</protein>
<accession>A0ABS8Z3V8</accession>
<evidence type="ECO:0000259" key="3">
    <source>
        <dbReference type="PROSITE" id="PS50853"/>
    </source>
</evidence>
<dbReference type="InterPro" id="IPR003961">
    <property type="entry name" value="FN3_dom"/>
</dbReference>
<dbReference type="PROSITE" id="PS50853">
    <property type="entry name" value="FN3"/>
    <property type="match status" value="1"/>
</dbReference>
<dbReference type="PRINTS" id="PR00014">
    <property type="entry name" value="FNTYPEIII"/>
</dbReference>
<evidence type="ECO:0000313" key="5">
    <source>
        <dbReference type="Proteomes" id="UP001521150"/>
    </source>
</evidence>
<reference evidence="4 5" key="1">
    <citation type="submission" date="2021-12" db="EMBL/GenBank/DDBJ databases">
        <title>Genome sequence of Kibdelosporangium philippinense ATCC 49844.</title>
        <authorList>
            <person name="Fedorov E.A."/>
            <person name="Omeragic M."/>
            <person name="Shalygina K.F."/>
            <person name="Maclea K.S."/>
        </authorList>
    </citation>
    <scope>NUCLEOTIDE SEQUENCE [LARGE SCALE GENOMIC DNA]</scope>
    <source>
        <strain evidence="4 5">ATCC 49844</strain>
    </source>
</reference>
<dbReference type="RefSeq" id="WP_233723717.1">
    <property type="nucleotide sequence ID" value="NZ_JAJVCN010000001.1"/>
</dbReference>
<sequence length="157" mass="16221">MHGEAKWVAHLGPGPCGWCGGHRDHRRGQACARGPVRVDRPLGLQFASADGVPTPITSYQISWRASTGQTASTTAASGQRSVTISSLTNGSSYVFTVAAVNRVGTGAGASAQATPTSPTSPPGVPANLYARIKTGDTDARVTCPPPPRMARLSRLTL</sequence>
<dbReference type="InterPro" id="IPR036116">
    <property type="entry name" value="FN3_sf"/>
</dbReference>
<dbReference type="EMBL" id="JAJVCN010000001">
    <property type="protein sequence ID" value="MCE7002525.1"/>
    <property type="molecule type" value="Genomic_DNA"/>
</dbReference>
<dbReference type="Pfam" id="PF00041">
    <property type="entry name" value="fn3"/>
    <property type="match status" value="1"/>
</dbReference>
<evidence type="ECO:0000313" key="4">
    <source>
        <dbReference type="EMBL" id="MCE7002525.1"/>
    </source>
</evidence>
<comment type="caution">
    <text evidence="4">The sequence shown here is derived from an EMBL/GenBank/DDBJ whole genome shotgun (WGS) entry which is preliminary data.</text>
</comment>
<organism evidence="4 5">
    <name type="scientific">Kibdelosporangium philippinense</name>
    <dbReference type="NCBI Taxonomy" id="211113"/>
    <lineage>
        <taxon>Bacteria</taxon>
        <taxon>Bacillati</taxon>
        <taxon>Actinomycetota</taxon>
        <taxon>Actinomycetes</taxon>
        <taxon>Pseudonocardiales</taxon>
        <taxon>Pseudonocardiaceae</taxon>
        <taxon>Kibdelosporangium</taxon>
    </lineage>
</organism>
<evidence type="ECO:0000256" key="2">
    <source>
        <dbReference type="ARBA" id="ARBA00023326"/>
    </source>
</evidence>
<keyword evidence="2" id="KW-0624">Polysaccharide degradation</keyword>
<dbReference type="Gene3D" id="2.60.40.10">
    <property type="entry name" value="Immunoglobulins"/>
    <property type="match status" value="1"/>
</dbReference>
<name>A0ABS8Z3V8_9PSEU</name>
<keyword evidence="2" id="KW-0119">Carbohydrate metabolism</keyword>
<proteinExistence type="predicted"/>
<dbReference type="Proteomes" id="UP001521150">
    <property type="component" value="Unassembled WGS sequence"/>
</dbReference>
<keyword evidence="1" id="KW-0326">Glycosidase</keyword>
<keyword evidence="1" id="KW-0378">Hydrolase</keyword>
<feature type="domain" description="Fibronectin type-III" evidence="3">
    <location>
        <begin position="32"/>
        <end position="122"/>
    </location>
</feature>
<dbReference type="CDD" id="cd00063">
    <property type="entry name" value="FN3"/>
    <property type="match status" value="1"/>
</dbReference>
<gene>
    <name evidence="4" type="ORF">LWC34_06725</name>
</gene>
<dbReference type="InterPro" id="IPR013783">
    <property type="entry name" value="Ig-like_fold"/>
</dbReference>
<evidence type="ECO:0000256" key="1">
    <source>
        <dbReference type="ARBA" id="ARBA00023295"/>
    </source>
</evidence>
<keyword evidence="5" id="KW-1185">Reference proteome</keyword>
<dbReference type="SUPFAM" id="SSF49265">
    <property type="entry name" value="Fibronectin type III"/>
    <property type="match status" value="1"/>
</dbReference>